<dbReference type="InterPro" id="IPR011701">
    <property type="entry name" value="MFS"/>
</dbReference>
<dbReference type="InterPro" id="IPR053160">
    <property type="entry name" value="MFS_DHA3_Transporter"/>
</dbReference>
<dbReference type="SUPFAM" id="SSF103473">
    <property type="entry name" value="MFS general substrate transporter"/>
    <property type="match status" value="1"/>
</dbReference>
<protein>
    <recommendedName>
        <fullName evidence="5">MFS transporter</fullName>
    </recommendedName>
</protein>
<evidence type="ECO:0008006" key="5">
    <source>
        <dbReference type="Google" id="ProtNLM"/>
    </source>
</evidence>
<feature type="transmembrane region" description="Helical" evidence="2">
    <location>
        <begin position="186"/>
        <end position="206"/>
    </location>
</feature>
<dbReference type="GO" id="GO:0005886">
    <property type="term" value="C:plasma membrane"/>
    <property type="evidence" value="ECO:0007669"/>
    <property type="project" value="UniProtKB-SubCell"/>
</dbReference>
<keyword evidence="2" id="KW-1133">Transmembrane helix</keyword>
<dbReference type="Gene3D" id="1.20.1250.20">
    <property type="entry name" value="MFS general substrate transporter like domains"/>
    <property type="match status" value="1"/>
</dbReference>
<feature type="transmembrane region" description="Helical" evidence="2">
    <location>
        <begin position="6"/>
        <end position="30"/>
    </location>
</feature>
<reference evidence="3 4" key="1">
    <citation type="submission" date="2018-06" db="EMBL/GenBank/DDBJ databases">
        <title>Paenibacillus imtechensis sp. nov.</title>
        <authorList>
            <person name="Pinnaka A.K."/>
            <person name="Singh H."/>
            <person name="Kaur M."/>
        </authorList>
    </citation>
    <scope>NUCLEOTIDE SEQUENCE [LARGE SCALE GENOMIC DNA]</scope>
    <source>
        <strain evidence="3 4">SMB1</strain>
    </source>
</reference>
<feature type="transmembrane region" description="Helical" evidence="2">
    <location>
        <begin position="66"/>
        <end position="88"/>
    </location>
</feature>
<keyword evidence="2" id="KW-0472">Membrane</keyword>
<evidence type="ECO:0000313" key="3">
    <source>
        <dbReference type="EMBL" id="PZD93095.1"/>
    </source>
</evidence>
<feature type="transmembrane region" description="Helical" evidence="2">
    <location>
        <begin position="160"/>
        <end position="179"/>
    </location>
</feature>
<name>A0A2W1LDF9_9BACL</name>
<comment type="caution">
    <text evidence="3">The sequence shown here is derived from an EMBL/GenBank/DDBJ whole genome shotgun (WGS) entry which is preliminary data.</text>
</comment>
<dbReference type="GO" id="GO:0022857">
    <property type="term" value="F:transmembrane transporter activity"/>
    <property type="evidence" value="ECO:0007669"/>
    <property type="project" value="InterPro"/>
</dbReference>
<feature type="transmembrane region" description="Helical" evidence="2">
    <location>
        <begin position="276"/>
        <end position="298"/>
    </location>
</feature>
<evidence type="ECO:0000256" key="2">
    <source>
        <dbReference type="SAM" id="Phobius"/>
    </source>
</evidence>
<feature type="transmembrane region" description="Helical" evidence="2">
    <location>
        <begin position="124"/>
        <end position="140"/>
    </location>
</feature>
<comment type="subcellular location">
    <subcellularLocation>
        <location evidence="1">Cell membrane</location>
        <topology evidence="1">Multi-pass membrane protein</topology>
    </subcellularLocation>
</comment>
<dbReference type="AlphaFoldDB" id="A0A2W1LDF9"/>
<dbReference type="EMBL" id="QKRB01000060">
    <property type="protein sequence ID" value="PZD93095.1"/>
    <property type="molecule type" value="Genomic_DNA"/>
</dbReference>
<dbReference type="PANTHER" id="PTHR23530:SF1">
    <property type="entry name" value="PERMEASE, MAJOR FACILITATOR SUPERFAMILY-RELATED"/>
    <property type="match status" value="1"/>
</dbReference>
<evidence type="ECO:0000256" key="1">
    <source>
        <dbReference type="ARBA" id="ARBA00004651"/>
    </source>
</evidence>
<gene>
    <name evidence="3" type="ORF">DNH61_25285</name>
</gene>
<dbReference type="Pfam" id="PF07690">
    <property type="entry name" value="MFS_1"/>
    <property type="match status" value="1"/>
</dbReference>
<organism evidence="3 4">
    <name type="scientific">Paenibacillus sambharensis</name>
    <dbReference type="NCBI Taxonomy" id="1803190"/>
    <lineage>
        <taxon>Bacteria</taxon>
        <taxon>Bacillati</taxon>
        <taxon>Bacillota</taxon>
        <taxon>Bacilli</taxon>
        <taxon>Bacillales</taxon>
        <taxon>Paenibacillaceae</taxon>
        <taxon>Paenibacillus</taxon>
    </lineage>
</organism>
<feature type="transmembrane region" description="Helical" evidence="2">
    <location>
        <begin position="251"/>
        <end position="270"/>
    </location>
</feature>
<keyword evidence="2" id="KW-0812">Transmembrane</keyword>
<sequence>MDSAEVVVGVIILHTVGYCLISGAIDALFFDSIPAGYEDRYSALYSLFYRIALGLSALGAGLMSAFAGYAFCFCSSAFTCLLSLVLLWKFVSVPQGLNVEQNADPSLLRKHPLHNLRPIFASRIIYYFVILGFAIDAVHIPLENFLPVFLKDAGFSNEEIGYFATMGFIAGAFMTYFILPRIRRYLSGAAVLAILPFLALGAVYGIVSSRGWLVLIFFLLSTLIMSMYTASKFSLLNQSIQPAYRSSTLSFVYFMVGVTGMLSNSAYGFLADLFGLSGAFKFILFVMAPILLLANIMFRGTIRRQSWNTRTGLRTDLETETGV</sequence>
<keyword evidence="4" id="KW-1185">Reference proteome</keyword>
<dbReference type="InterPro" id="IPR036259">
    <property type="entry name" value="MFS_trans_sf"/>
</dbReference>
<feature type="transmembrane region" description="Helical" evidence="2">
    <location>
        <begin position="212"/>
        <end position="230"/>
    </location>
</feature>
<dbReference type="Proteomes" id="UP000249522">
    <property type="component" value="Unassembled WGS sequence"/>
</dbReference>
<accession>A0A2W1LDF9</accession>
<dbReference type="PANTHER" id="PTHR23530">
    <property type="entry name" value="TRANSPORT PROTEIN-RELATED"/>
    <property type="match status" value="1"/>
</dbReference>
<proteinExistence type="predicted"/>
<evidence type="ECO:0000313" key="4">
    <source>
        <dbReference type="Proteomes" id="UP000249522"/>
    </source>
</evidence>